<feature type="transmembrane region" description="Helical" evidence="4">
    <location>
        <begin position="38"/>
        <end position="54"/>
    </location>
</feature>
<evidence type="ECO:0000259" key="5">
    <source>
        <dbReference type="PROSITE" id="PS50109"/>
    </source>
</evidence>
<dbReference type="GO" id="GO:0000160">
    <property type="term" value="P:phosphorelay signal transduction system"/>
    <property type="evidence" value="ECO:0007669"/>
    <property type="project" value="UniProtKB-KW"/>
</dbReference>
<gene>
    <name evidence="6" type="ORF">OSB52_18010</name>
</gene>
<keyword evidence="4" id="KW-0472">Membrane</keyword>
<dbReference type="Proteomes" id="UP001143347">
    <property type="component" value="Unassembled WGS sequence"/>
</dbReference>
<keyword evidence="6" id="KW-0547">Nucleotide-binding</keyword>
<dbReference type="RefSeq" id="WP_266062965.1">
    <property type="nucleotide sequence ID" value="NZ_JAPKFM010000021.1"/>
</dbReference>
<keyword evidence="4" id="KW-0812">Transmembrane</keyword>
<comment type="caution">
    <text evidence="6">The sequence shown here is derived from an EMBL/GenBank/DDBJ whole genome shotgun (WGS) entry which is preliminary data.</text>
</comment>
<feature type="transmembrane region" description="Helical" evidence="4">
    <location>
        <begin position="60"/>
        <end position="82"/>
    </location>
</feature>
<dbReference type="Gene3D" id="3.30.565.10">
    <property type="entry name" value="Histidine kinase-like ATPase, C-terminal domain"/>
    <property type="match status" value="1"/>
</dbReference>
<evidence type="ECO:0000256" key="1">
    <source>
        <dbReference type="ARBA" id="ARBA00022679"/>
    </source>
</evidence>
<evidence type="ECO:0000313" key="7">
    <source>
        <dbReference type="Proteomes" id="UP001143347"/>
    </source>
</evidence>
<dbReference type="PROSITE" id="PS50109">
    <property type="entry name" value="HIS_KIN"/>
    <property type="match status" value="1"/>
</dbReference>
<dbReference type="AlphaFoldDB" id="A0A9X3I5P3"/>
<accession>A0A9X3I5P3</accession>
<feature type="transmembrane region" description="Helical" evidence="4">
    <location>
        <begin position="170"/>
        <end position="190"/>
    </location>
</feature>
<feature type="domain" description="Histidine kinase" evidence="5">
    <location>
        <begin position="327"/>
        <end position="419"/>
    </location>
</feature>
<dbReference type="EMBL" id="JAPKFM010000021">
    <property type="protein sequence ID" value="MCX2965982.1"/>
    <property type="molecule type" value="Genomic_DNA"/>
</dbReference>
<reference evidence="6" key="1">
    <citation type="submission" date="2022-10" db="EMBL/GenBank/DDBJ databases">
        <title>WGS of marine actinomycetes from Thailand.</title>
        <authorList>
            <person name="Thawai C."/>
        </authorList>
    </citation>
    <scope>NUCLEOTIDE SEQUENCE</scope>
    <source>
        <strain evidence="6">SW21</strain>
    </source>
</reference>
<dbReference type="Pfam" id="PF02518">
    <property type="entry name" value="HATPase_c"/>
    <property type="match status" value="1"/>
</dbReference>
<evidence type="ECO:0000313" key="6">
    <source>
        <dbReference type="EMBL" id="MCX2965982.1"/>
    </source>
</evidence>
<proteinExistence type="predicted"/>
<name>A0A9X3I5P3_9ACTN</name>
<feature type="transmembrane region" description="Helical" evidence="4">
    <location>
        <begin position="142"/>
        <end position="164"/>
    </location>
</feature>
<dbReference type="InterPro" id="IPR003594">
    <property type="entry name" value="HATPase_dom"/>
</dbReference>
<keyword evidence="1" id="KW-0808">Transferase</keyword>
<dbReference type="SMART" id="SM00387">
    <property type="entry name" value="HATPase_c"/>
    <property type="match status" value="1"/>
</dbReference>
<dbReference type="InterPro" id="IPR050482">
    <property type="entry name" value="Sensor_HK_TwoCompSys"/>
</dbReference>
<dbReference type="GO" id="GO:0005524">
    <property type="term" value="F:ATP binding"/>
    <property type="evidence" value="ECO:0007669"/>
    <property type="project" value="UniProtKB-KW"/>
</dbReference>
<dbReference type="PANTHER" id="PTHR24421">
    <property type="entry name" value="NITRATE/NITRITE SENSOR PROTEIN NARX-RELATED"/>
    <property type="match status" value="1"/>
</dbReference>
<evidence type="ECO:0000256" key="3">
    <source>
        <dbReference type="ARBA" id="ARBA00023012"/>
    </source>
</evidence>
<keyword evidence="7" id="KW-1185">Reference proteome</keyword>
<keyword evidence="4" id="KW-1133">Transmembrane helix</keyword>
<keyword evidence="6" id="KW-0067">ATP-binding</keyword>
<organism evidence="6 7">
    <name type="scientific">Gordonia aquimaris</name>
    <dbReference type="NCBI Taxonomy" id="2984863"/>
    <lineage>
        <taxon>Bacteria</taxon>
        <taxon>Bacillati</taxon>
        <taxon>Actinomycetota</taxon>
        <taxon>Actinomycetes</taxon>
        <taxon>Mycobacteriales</taxon>
        <taxon>Gordoniaceae</taxon>
        <taxon>Gordonia</taxon>
    </lineage>
</organism>
<evidence type="ECO:0000256" key="4">
    <source>
        <dbReference type="SAM" id="Phobius"/>
    </source>
</evidence>
<sequence>MASSSSPPPRLGLAELAEEQRIDTILVAHALQGIRIQVLLRLLLAIFVVLSVTVEPPIYSTTLCVALAAAYAGWCALGAILAPRVGLLAIRFSWLILLVDLCALVAVTAVASGSDQISWTADVLVTGFAIVPMIAAISMRPLVCAAVVIPTVVVYFAAQVIARIPNGRPWSVIALETLVIVVLALGAVLLSRLQRSRVETIGSLAAQRRRLLDDVMQIEQRERRDLAEHLHDGALQYVLGARQELASLGEGPYDAESIARIDGALRSAAQLLRSTLGELHPAVLDQAGLAVALADLARSVEQRSTLTIAVDAVGWPDDLRSPADPLLFATARELLTNVVKHAGATRVDLTVEIDDGRGRLVVLDDGVGIDEAALSDRVAGGHIGLASRRVRLEGQGGSLTVRRHPDGGTVAIAEVPMSEVPMGGLHLGHE</sequence>
<dbReference type="InterPro" id="IPR036890">
    <property type="entry name" value="HATPase_C_sf"/>
</dbReference>
<dbReference type="InterPro" id="IPR005467">
    <property type="entry name" value="His_kinase_dom"/>
</dbReference>
<dbReference type="GO" id="GO:0016301">
    <property type="term" value="F:kinase activity"/>
    <property type="evidence" value="ECO:0007669"/>
    <property type="project" value="UniProtKB-KW"/>
</dbReference>
<dbReference type="CDD" id="cd16917">
    <property type="entry name" value="HATPase_UhpB-NarQ-NarX-like"/>
    <property type="match status" value="1"/>
</dbReference>
<keyword evidence="3" id="KW-0902">Two-component regulatory system</keyword>
<protein>
    <submittedName>
        <fullName evidence="6">ATP-binding protein</fullName>
    </submittedName>
</protein>
<keyword evidence="2" id="KW-0418">Kinase</keyword>
<feature type="transmembrane region" description="Helical" evidence="4">
    <location>
        <begin position="94"/>
        <end position="111"/>
    </location>
</feature>
<evidence type="ECO:0000256" key="2">
    <source>
        <dbReference type="ARBA" id="ARBA00022777"/>
    </source>
</evidence>
<dbReference type="SUPFAM" id="SSF55874">
    <property type="entry name" value="ATPase domain of HSP90 chaperone/DNA topoisomerase II/histidine kinase"/>
    <property type="match status" value="1"/>
</dbReference>